<dbReference type="AlphaFoldDB" id="A0A6L2PUT0"/>
<keyword evidence="2" id="KW-1185">Reference proteome</keyword>
<dbReference type="InterPro" id="IPR011009">
    <property type="entry name" value="Kinase-like_dom_sf"/>
</dbReference>
<name>A0A6L2PUT0_COPFO</name>
<comment type="caution">
    <text evidence="1">The sequence shown here is derived from an EMBL/GenBank/DDBJ whole genome shotgun (WGS) entry which is preliminary data.</text>
</comment>
<protein>
    <submittedName>
        <fullName evidence="1">Uncharacterized protein</fullName>
    </submittedName>
</protein>
<dbReference type="PANTHER" id="PTHR46114:SF1">
    <property type="entry name" value="ZAD DOMAIN-CONTAINING PROTEIN"/>
    <property type="match status" value="1"/>
</dbReference>
<accession>A0A6L2PUT0</accession>
<evidence type="ECO:0000313" key="2">
    <source>
        <dbReference type="Proteomes" id="UP000502823"/>
    </source>
</evidence>
<proteinExistence type="predicted"/>
<dbReference type="PANTHER" id="PTHR46114">
    <property type="entry name" value="APPLE DOMAIN-CONTAINING PROTEIN"/>
    <property type="match status" value="1"/>
</dbReference>
<organism evidence="1 2">
    <name type="scientific">Coptotermes formosanus</name>
    <name type="common">Formosan subterranean termite</name>
    <dbReference type="NCBI Taxonomy" id="36987"/>
    <lineage>
        <taxon>Eukaryota</taxon>
        <taxon>Metazoa</taxon>
        <taxon>Ecdysozoa</taxon>
        <taxon>Arthropoda</taxon>
        <taxon>Hexapoda</taxon>
        <taxon>Insecta</taxon>
        <taxon>Pterygota</taxon>
        <taxon>Neoptera</taxon>
        <taxon>Polyneoptera</taxon>
        <taxon>Dictyoptera</taxon>
        <taxon>Blattodea</taxon>
        <taxon>Blattoidea</taxon>
        <taxon>Termitoidae</taxon>
        <taxon>Rhinotermitidae</taxon>
        <taxon>Coptotermes</taxon>
    </lineage>
</organism>
<evidence type="ECO:0000313" key="1">
    <source>
        <dbReference type="EMBL" id="GFG34205.1"/>
    </source>
</evidence>
<dbReference type="OrthoDB" id="8063408at2759"/>
<sequence>MAALFTVASIQKNKKGITYAKLPSAIRPVPHGPDPNPPKQLHILEAESSATPNELSEDSEYELLGSRLKGKNLLTPGTYATFYRNREKDLLQDFTQEESPMHCNNIPNLINILGVEYKRDEWRLFIVSSKRSLKSVLLHNGNCLATVPVAHSVHLKETYENLEQLLEKINYKQNQGMVCGDFKVLCMLLGQQQRHTKFPCCIRE</sequence>
<dbReference type="Proteomes" id="UP000502823">
    <property type="component" value="Unassembled WGS sequence"/>
</dbReference>
<dbReference type="SUPFAM" id="SSF56112">
    <property type="entry name" value="Protein kinase-like (PK-like)"/>
    <property type="match status" value="1"/>
</dbReference>
<reference evidence="2" key="1">
    <citation type="submission" date="2020-01" db="EMBL/GenBank/DDBJ databases">
        <title>Draft genome sequence of the Termite Coptotermes fromosanus.</title>
        <authorList>
            <person name="Itakura S."/>
            <person name="Yosikawa Y."/>
            <person name="Umezawa K."/>
        </authorList>
    </citation>
    <scope>NUCLEOTIDE SEQUENCE [LARGE SCALE GENOMIC DNA]</scope>
</reference>
<dbReference type="InParanoid" id="A0A6L2PUT0"/>
<gene>
    <name evidence="1" type="ORF">Cfor_00475</name>
</gene>
<dbReference type="EMBL" id="BLKM01005410">
    <property type="protein sequence ID" value="GFG34205.1"/>
    <property type="molecule type" value="Genomic_DNA"/>
</dbReference>